<dbReference type="Gene3D" id="2.130.10.130">
    <property type="entry name" value="Integrin alpha, N-terminal"/>
    <property type="match status" value="4"/>
</dbReference>
<dbReference type="GO" id="GO:0016787">
    <property type="term" value="F:hydrolase activity"/>
    <property type="evidence" value="ECO:0007669"/>
    <property type="project" value="UniProtKB-KW"/>
</dbReference>
<evidence type="ECO:0000256" key="1">
    <source>
        <dbReference type="ARBA" id="ARBA00022729"/>
    </source>
</evidence>
<evidence type="ECO:0000313" key="6">
    <source>
        <dbReference type="EMBL" id="SEG14880.1"/>
    </source>
</evidence>
<accession>A0A1H5XU14</accession>
<name>A0A1H5XU14_9ACTN</name>
<evidence type="ECO:0000256" key="3">
    <source>
        <dbReference type="ARBA" id="ARBA00022801"/>
    </source>
</evidence>
<dbReference type="EMBL" id="FNVO01000003">
    <property type="protein sequence ID" value="SEG14880.1"/>
    <property type="molecule type" value="Genomic_DNA"/>
</dbReference>
<evidence type="ECO:0000256" key="5">
    <source>
        <dbReference type="SAM" id="SignalP"/>
    </source>
</evidence>
<dbReference type="InterPro" id="IPR000413">
    <property type="entry name" value="Integrin_alpha"/>
</dbReference>
<gene>
    <name evidence="6" type="ORF">SAMN04489712_103397</name>
</gene>
<dbReference type="SMART" id="SM00191">
    <property type="entry name" value="Int_alpha"/>
    <property type="match status" value="6"/>
</dbReference>
<dbReference type="InterPro" id="IPR013519">
    <property type="entry name" value="Int_alpha_beta-p"/>
</dbReference>
<dbReference type="InterPro" id="IPR013517">
    <property type="entry name" value="FG-GAP"/>
</dbReference>
<organism evidence="6 7">
    <name type="scientific">Thermomonospora echinospora</name>
    <dbReference type="NCBI Taxonomy" id="1992"/>
    <lineage>
        <taxon>Bacteria</taxon>
        <taxon>Bacillati</taxon>
        <taxon>Actinomycetota</taxon>
        <taxon>Actinomycetes</taxon>
        <taxon>Streptosporangiales</taxon>
        <taxon>Thermomonosporaceae</taxon>
        <taxon>Thermomonospora</taxon>
    </lineage>
</organism>
<proteinExistence type="predicted"/>
<reference evidence="7" key="1">
    <citation type="submission" date="2016-10" db="EMBL/GenBank/DDBJ databases">
        <authorList>
            <person name="Varghese N."/>
            <person name="Submissions S."/>
        </authorList>
    </citation>
    <scope>NUCLEOTIDE SEQUENCE [LARGE SCALE GENOMIC DNA]</scope>
    <source>
        <strain evidence="7">DSM 43163</strain>
    </source>
</reference>
<sequence>MRSRVFARATALAAVTALGGLGLAGLAPSASAAAPAKAYDFNGDGYADLAIGSPNGKVGSKAGAGFVSVVYGSAAGLNTGKKKVFTQNSAGVPGAAEAGDHFGHSLASADFDRDGYADLAVGAPDEDTADGANAGTVTILWGTRSGLTNRATASGEFGQAGAGHRWGESLAVGDIERDRSPELFITVPGVSSFKWYYFNETAAASAGAVRPGGAKGLVRGGGVSAQSPQDVNSSWVASGDVTGDGYDDLVYAWNDADWHVPAERRGFVVFPGTAGGDLLNGRAVLTEVRSLAVGDFNGDRARDVAVGQGSPKGGRVVVFPGSATNVDPATKTSIDLDTPGVPGVAVAGDGFGSGIAAGDVNKDGKADLAVGVPYAQVGGKKVVNAGRAYVLFGSAKGLTGTGAQTVSQNIAGVPDGAERNDNFGYQVTLLDHTRDGYADLVVGAPGENSPNGAVTFIKSRGARGVLPVAGAKAIGTGTFGVTGKNAQLGRLLGR</sequence>
<keyword evidence="3" id="KW-0378">Hydrolase</keyword>
<dbReference type="GO" id="GO:0008305">
    <property type="term" value="C:integrin complex"/>
    <property type="evidence" value="ECO:0007669"/>
    <property type="project" value="InterPro"/>
</dbReference>
<dbReference type="GO" id="GO:0007155">
    <property type="term" value="P:cell adhesion"/>
    <property type="evidence" value="ECO:0007669"/>
    <property type="project" value="InterPro"/>
</dbReference>
<feature type="chain" id="PRO_5038966428" evidence="5">
    <location>
        <begin position="33"/>
        <end position="494"/>
    </location>
</feature>
<keyword evidence="1 5" id="KW-0732">Signal</keyword>
<keyword evidence="2" id="KW-0677">Repeat</keyword>
<keyword evidence="7" id="KW-1185">Reference proteome</keyword>
<dbReference type="OrthoDB" id="344301at2"/>
<keyword evidence="4" id="KW-0325">Glycoprotein</keyword>
<dbReference type="SUPFAM" id="SSF69318">
    <property type="entry name" value="Integrin alpha N-terminal domain"/>
    <property type="match status" value="1"/>
</dbReference>
<dbReference type="AlphaFoldDB" id="A0A1H5XU14"/>
<dbReference type="InterPro" id="IPR028994">
    <property type="entry name" value="Integrin_alpha_N"/>
</dbReference>
<dbReference type="PANTHER" id="PTHR23221">
    <property type="entry name" value="GLYCOSYLPHOSPHATIDYLINOSITOL PHOSPHOLIPASE D"/>
    <property type="match status" value="1"/>
</dbReference>
<evidence type="ECO:0000256" key="4">
    <source>
        <dbReference type="ARBA" id="ARBA00023180"/>
    </source>
</evidence>
<dbReference type="PANTHER" id="PTHR23221:SF7">
    <property type="entry name" value="PHOSPHATIDYLINOSITOL-GLYCAN-SPECIFIC PHOSPHOLIPASE D"/>
    <property type="match status" value="1"/>
</dbReference>
<dbReference type="Pfam" id="PF01839">
    <property type="entry name" value="FG-GAP"/>
    <property type="match status" value="4"/>
</dbReference>
<dbReference type="PROSITE" id="PS51470">
    <property type="entry name" value="FG_GAP"/>
    <property type="match status" value="2"/>
</dbReference>
<dbReference type="RefSeq" id="WP_103937316.1">
    <property type="nucleotide sequence ID" value="NZ_FNVO01000003.1"/>
</dbReference>
<dbReference type="Proteomes" id="UP000236723">
    <property type="component" value="Unassembled WGS sequence"/>
</dbReference>
<feature type="signal peptide" evidence="5">
    <location>
        <begin position="1"/>
        <end position="32"/>
    </location>
</feature>
<protein>
    <submittedName>
        <fullName evidence="6">FG-GAP repeat-containing protein</fullName>
    </submittedName>
</protein>
<evidence type="ECO:0000313" key="7">
    <source>
        <dbReference type="Proteomes" id="UP000236723"/>
    </source>
</evidence>
<dbReference type="PRINTS" id="PR01185">
    <property type="entry name" value="INTEGRINA"/>
</dbReference>
<evidence type="ECO:0000256" key="2">
    <source>
        <dbReference type="ARBA" id="ARBA00022737"/>
    </source>
</evidence>